<comment type="caution">
    <text evidence="2">The sequence shown here is derived from an EMBL/GenBank/DDBJ whole genome shotgun (WGS) entry which is preliminary data.</text>
</comment>
<feature type="compositionally biased region" description="Polar residues" evidence="1">
    <location>
        <begin position="13"/>
        <end position="40"/>
    </location>
</feature>
<gene>
    <name evidence="2" type="ORF">IM811_014260</name>
</gene>
<organism evidence="2 3">
    <name type="scientific">Bionectria ochroleuca</name>
    <name type="common">Gliocladium roseum</name>
    <dbReference type="NCBI Taxonomy" id="29856"/>
    <lineage>
        <taxon>Eukaryota</taxon>
        <taxon>Fungi</taxon>
        <taxon>Dikarya</taxon>
        <taxon>Ascomycota</taxon>
        <taxon>Pezizomycotina</taxon>
        <taxon>Sordariomycetes</taxon>
        <taxon>Hypocreomycetidae</taxon>
        <taxon>Hypocreales</taxon>
        <taxon>Bionectriaceae</taxon>
        <taxon>Clonostachys</taxon>
    </lineage>
</organism>
<protein>
    <submittedName>
        <fullName evidence="2">Uncharacterized protein</fullName>
    </submittedName>
</protein>
<dbReference type="AlphaFoldDB" id="A0A8H7TMD9"/>
<sequence>MNLTIPPNKKAKYQQTHDSNASASPQAVKTSPPRTQNAPQRQPEPAKPILVCKEPECATSVAGYATEEALQRHMDEEHIKPKEDPLRFVKENLALALGLEPDGSVKKEQKPAVAPDMSLTSSKQGQTPGYLAAVTPLSQDSTAMKRSASTNKALGKGDLKPVDPWANVSMDSQALMNSLGLESGLNSVIMDPTAFRNLTPNDTPESSKDSGASEPNSDISEGATLDIGVHWQNIDSDLIFDMDKATLQGGFAGFGDSEVPTMDPSLLFNSSGMDVPDWDDLKIDFTKPFQLDTKLYSMDTL</sequence>
<dbReference type="EMBL" id="JADCTT010000005">
    <property type="protein sequence ID" value="KAF9752466.1"/>
    <property type="molecule type" value="Genomic_DNA"/>
</dbReference>
<evidence type="ECO:0000256" key="1">
    <source>
        <dbReference type="SAM" id="MobiDB-lite"/>
    </source>
</evidence>
<accession>A0A8H7TMD9</accession>
<feature type="compositionally biased region" description="Polar residues" evidence="1">
    <location>
        <begin position="196"/>
        <end position="219"/>
    </location>
</feature>
<evidence type="ECO:0000313" key="3">
    <source>
        <dbReference type="Proteomes" id="UP000616885"/>
    </source>
</evidence>
<feature type="compositionally biased region" description="Polar residues" evidence="1">
    <location>
        <begin position="141"/>
        <end position="152"/>
    </location>
</feature>
<feature type="compositionally biased region" description="Polar residues" evidence="1">
    <location>
        <begin position="118"/>
        <end position="127"/>
    </location>
</feature>
<evidence type="ECO:0000313" key="2">
    <source>
        <dbReference type="EMBL" id="KAF9752466.1"/>
    </source>
</evidence>
<feature type="region of interest" description="Disordered" evidence="1">
    <location>
        <begin position="141"/>
        <end position="162"/>
    </location>
</feature>
<proteinExistence type="predicted"/>
<feature type="region of interest" description="Disordered" evidence="1">
    <location>
        <begin position="194"/>
        <end position="221"/>
    </location>
</feature>
<reference evidence="2" key="1">
    <citation type="submission" date="2020-10" db="EMBL/GenBank/DDBJ databases">
        <title>High-Quality Genome Resource of Clonostachys rosea strain S41 by Oxford Nanopore Long-Read Sequencing.</title>
        <authorList>
            <person name="Wang H."/>
        </authorList>
    </citation>
    <scope>NUCLEOTIDE SEQUENCE</scope>
    <source>
        <strain evidence="2">S41</strain>
    </source>
</reference>
<feature type="region of interest" description="Disordered" evidence="1">
    <location>
        <begin position="1"/>
        <end position="51"/>
    </location>
</feature>
<feature type="region of interest" description="Disordered" evidence="1">
    <location>
        <begin position="101"/>
        <end position="128"/>
    </location>
</feature>
<name>A0A8H7TMD9_BIOOC</name>
<dbReference type="Proteomes" id="UP000616885">
    <property type="component" value="Unassembled WGS sequence"/>
</dbReference>